<feature type="transmembrane region" description="Helical" evidence="1">
    <location>
        <begin position="6"/>
        <end position="24"/>
    </location>
</feature>
<name>A0ABR3WV09_9EURO</name>
<protein>
    <recommendedName>
        <fullName evidence="2">DUF7702 domain-containing protein</fullName>
    </recommendedName>
</protein>
<evidence type="ECO:0000313" key="3">
    <source>
        <dbReference type="EMBL" id="KAL1867428.1"/>
    </source>
</evidence>
<evidence type="ECO:0000313" key="4">
    <source>
        <dbReference type="Proteomes" id="UP001583193"/>
    </source>
</evidence>
<keyword evidence="1" id="KW-0812">Transmembrane</keyword>
<organism evidence="3 4">
    <name type="scientific">Paecilomyces lecythidis</name>
    <dbReference type="NCBI Taxonomy" id="3004212"/>
    <lineage>
        <taxon>Eukaryota</taxon>
        <taxon>Fungi</taxon>
        <taxon>Dikarya</taxon>
        <taxon>Ascomycota</taxon>
        <taxon>Pezizomycotina</taxon>
        <taxon>Eurotiomycetes</taxon>
        <taxon>Eurotiomycetidae</taxon>
        <taxon>Eurotiales</taxon>
        <taxon>Thermoascaceae</taxon>
        <taxon>Paecilomyces</taxon>
    </lineage>
</organism>
<keyword evidence="4" id="KW-1185">Reference proteome</keyword>
<feature type="transmembrane region" description="Helical" evidence="1">
    <location>
        <begin position="31"/>
        <end position="50"/>
    </location>
</feature>
<accession>A0ABR3WV09</accession>
<evidence type="ECO:0000256" key="1">
    <source>
        <dbReference type="SAM" id="Phobius"/>
    </source>
</evidence>
<comment type="caution">
    <text evidence="3">The sequence shown here is derived from an EMBL/GenBank/DDBJ whole genome shotgun (WGS) entry which is preliminary data.</text>
</comment>
<keyword evidence="1" id="KW-0472">Membrane</keyword>
<gene>
    <name evidence="3" type="ORF">Plec18167_008701</name>
</gene>
<feature type="transmembrane region" description="Helical" evidence="1">
    <location>
        <begin position="62"/>
        <end position="83"/>
    </location>
</feature>
<dbReference type="Pfam" id="PF24800">
    <property type="entry name" value="DUF7702"/>
    <property type="match status" value="1"/>
</dbReference>
<proteinExistence type="predicted"/>
<feature type="domain" description="DUF7702" evidence="2">
    <location>
        <begin position="6"/>
        <end position="239"/>
    </location>
</feature>
<feature type="transmembrane region" description="Helical" evidence="1">
    <location>
        <begin position="136"/>
        <end position="160"/>
    </location>
</feature>
<feature type="transmembrane region" description="Helical" evidence="1">
    <location>
        <begin position="104"/>
        <end position="124"/>
    </location>
</feature>
<dbReference type="InterPro" id="IPR056119">
    <property type="entry name" value="DUF7702"/>
</dbReference>
<dbReference type="PANTHER" id="PTHR42109:SF3">
    <property type="entry name" value="INTEGRAL MEMBRANE PROTEIN (AFU_ORTHOLOGUE AFUA_5G00100)"/>
    <property type="match status" value="1"/>
</dbReference>
<dbReference type="EMBL" id="JAVDPF010000044">
    <property type="protein sequence ID" value="KAL1867428.1"/>
    <property type="molecule type" value="Genomic_DNA"/>
</dbReference>
<evidence type="ECO:0000259" key="2">
    <source>
        <dbReference type="Pfam" id="PF24800"/>
    </source>
</evidence>
<feature type="transmembrane region" description="Helical" evidence="1">
    <location>
        <begin position="181"/>
        <end position="201"/>
    </location>
</feature>
<feature type="transmembrane region" description="Helical" evidence="1">
    <location>
        <begin position="213"/>
        <end position="239"/>
    </location>
</feature>
<keyword evidence="1" id="KW-1133">Transmembrane helix</keyword>
<sequence length="278" mass="30301">MAALPLAQLIIYCILVLPILYCLYRHGKPGLLGWLYLFIFCTLRIVGSGLEIGHGNVDSSSSSALLVNNIGLSPLLLAAIGILHEARAARNLISNAKLEWTCVLIYHVAVSASLAIIASAISALTNKSSHMSNTTALTLVKVGFVIMLVCWVALVAWTSLTLRSPRDYDLISRRYVDGIKLTYAVVLSWPLIMLRGVYGVISVTKPSSGFSKSLAVNVCLSVVPQLLLAVIFVLVGIWTRHIDETQDEKLKGPQRFAHGDEMVTVWEPEPDHAGIRAK</sequence>
<reference evidence="3 4" key="1">
    <citation type="journal article" date="2024" name="IMA Fungus">
        <title>IMA Genome - F19 : A genome assembly and annotation guide to empower mycologists, including annotated draft genome sequences of Ceratocystis pirilliformis, Diaporthe australafricana, Fusarium ophioides, Paecilomyces lecythidis, and Sporothrix stenoceras.</title>
        <authorList>
            <person name="Aylward J."/>
            <person name="Wilson A.M."/>
            <person name="Visagie C.M."/>
            <person name="Spraker J."/>
            <person name="Barnes I."/>
            <person name="Buitendag C."/>
            <person name="Ceriani C."/>
            <person name="Del Mar Angel L."/>
            <person name="du Plessis D."/>
            <person name="Fuchs T."/>
            <person name="Gasser K."/>
            <person name="Kramer D."/>
            <person name="Li W."/>
            <person name="Munsamy K."/>
            <person name="Piso A."/>
            <person name="Price J.L."/>
            <person name="Sonnekus B."/>
            <person name="Thomas C."/>
            <person name="van der Nest A."/>
            <person name="van Dijk A."/>
            <person name="van Heerden A."/>
            <person name="van Vuuren N."/>
            <person name="Yilmaz N."/>
            <person name="Duong T.A."/>
            <person name="van der Merwe N.A."/>
            <person name="Wingfield M.J."/>
            <person name="Wingfield B.D."/>
        </authorList>
    </citation>
    <scope>NUCLEOTIDE SEQUENCE [LARGE SCALE GENOMIC DNA]</scope>
    <source>
        <strain evidence="3 4">CMW 18167</strain>
    </source>
</reference>
<dbReference type="PANTHER" id="PTHR42109">
    <property type="entry name" value="UNPLACED GENOMIC SCAFFOLD UM_SCAF_CONTIG_1.265, WHOLE GENOME SHOTGUN SEQUENCE"/>
    <property type="match status" value="1"/>
</dbReference>
<dbReference type="Proteomes" id="UP001583193">
    <property type="component" value="Unassembled WGS sequence"/>
</dbReference>